<evidence type="ECO:0000313" key="3">
    <source>
        <dbReference type="EMBL" id="GAA1990265.1"/>
    </source>
</evidence>
<gene>
    <name evidence="3" type="ORF">GCM10009838_61720</name>
</gene>
<evidence type="ECO:0000259" key="2">
    <source>
        <dbReference type="Pfam" id="PF13546"/>
    </source>
</evidence>
<feature type="region of interest" description="Disordered" evidence="1">
    <location>
        <begin position="435"/>
        <end position="461"/>
    </location>
</feature>
<keyword evidence="4" id="KW-1185">Reference proteome</keyword>
<reference evidence="4" key="1">
    <citation type="journal article" date="2019" name="Int. J. Syst. Evol. Microbiol.">
        <title>The Global Catalogue of Microorganisms (GCM) 10K type strain sequencing project: providing services to taxonomists for standard genome sequencing and annotation.</title>
        <authorList>
            <consortium name="The Broad Institute Genomics Platform"/>
            <consortium name="The Broad Institute Genome Sequencing Center for Infectious Disease"/>
            <person name="Wu L."/>
            <person name="Ma J."/>
        </authorList>
    </citation>
    <scope>NUCLEOTIDE SEQUENCE [LARGE SCALE GENOMIC DNA]</scope>
    <source>
        <strain evidence="4">JCM 16013</strain>
    </source>
</reference>
<comment type="caution">
    <text evidence="3">The sequence shown here is derived from an EMBL/GenBank/DDBJ whole genome shotgun (WGS) entry which is preliminary data.</text>
</comment>
<dbReference type="Proteomes" id="UP001499854">
    <property type="component" value="Unassembled WGS sequence"/>
</dbReference>
<feature type="domain" description="Transposase IS701-like DDE" evidence="2">
    <location>
        <begin position="38"/>
        <end position="247"/>
    </location>
</feature>
<evidence type="ECO:0000313" key="4">
    <source>
        <dbReference type="Proteomes" id="UP001499854"/>
    </source>
</evidence>
<evidence type="ECO:0000256" key="1">
    <source>
        <dbReference type="SAM" id="MobiDB-lite"/>
    </source>
</evidence>
<dbReference type="PANTHER" id="PTHR33627:SF1">
    <property type="entry name" value="TRANSPOSASE"/>
    <property type="match status" value="1"/>
</dbReference>
<protein>
    <submittedName>
        <fullName evidence="3">IS701 family transposase</fullName>
    </submittedName>
</protein>
<name>A0ABP5E568_9ACTN</name>
<dbReference type="InterPro" id="IPR038721">
    <property type="entry name" value="IS701-like_DDE_dom"/>
</dbReference>
<dbReference type="PANTHER" id="PTHR33627">
    <property type="entry name" value="TRANSPOSASE"/>
    <property type="match status" value="1"/>
</dbReference>
<dbReference type="NCBIfam" id="NF033540">
    <property type="entry name" value="transpos_IS701"/>
    <property type="match status" value="1"/>
</dbReference>
<dbReference type="Pfam" id="PF13546">
    <property type="entry name" value="DDE_5"/>
    <property type="match status" value="1"/>
</dbReference>
<proteinExistence type="predicted"/>
<dbReference type="InterPro" id="IPR012337">
    <property type="entry name" value="RNaseH-like_sf"/>
</dbReference>
<accession>A0ABP5E568</accession>
<dbReference type="SUPFAM" id="SSF53098">
    <property type="entry name" value="Ribonuclease H-like"/>
    <property type="match status" value="1"/>
</dbReference>
<dbReference type="EMBL" id="BAAAQM010000043">
    <property type="protein sequence ID" value="GAA1990265.1"/>
    <property type="molecule type" value="Genomic_DNA"/>
</dbReference>
<organism evidence="3 4">
    <name type="scientific">Catenulispora subtropica</name>
    <dbReference type="NCBI Taxonomy" id="450798"/>
    <lineage>
        <taxon>Bacteria</taxon>
        <taxon>Bacillati</taxon>
        <taxon>Actinomycetota</taxon>
        <taxon>Actinomycetes</taxon>
        <taxon>Catenulisporales</taxon>
        <taxon>Catenulisporaceae</taxon>
        <taxon>Catenulispora</taxon>
    </lineage>
</organism>
<dbReference type="InterPro" id="IPR039365">
    <property type="entry name" value="IS701-like"/>
</dbReference>
<sequence length="461" mass="50714">MINCVKTDSPTTAAAASIDLDVCRDRFAELSAAIAGRFPRVEPRRHATAFLRALMAGLPQANCWTLAEHAGYRSPDAFQHLRAQSVWDHDGVRDDLRTLVVDRLGRDGAVLVLDETGDVKKGIHTVGVQRQYTGTAGRIENAQVAVYAVWAGRCGAAFVDRELYVPKSWTADPARCAAAGLPADLVFATKPALALRIVQRTVAAGAVPGFVAGDEVYGNDPRLRAGLEQFGTSYVLAVASTATVQLATGPVGAAVLATSLPEESWQLRSAGHGSKGQRWYQWAYLRLEETSLAGGERYLLIRRNRTTGELAYYRCWTPTPAALAELVRVAGTRWRVEEAFQTGKGLTALDQHQVRIYTSWCRWTVLAMLAHAFLAVLAAEQPAPAEDIGMIPLTRNEAAHLLAALLFTPTHLNQHRWEWSAWRRRHQLRARDCHYRRQQTRPPAAPPGPRHPSRTGSLKGR</sequence>